<evidence type="ECO:0000313" key="2">
    <source>
        <dbReference type="EMBL" id="GEU56427.1"/>
    </source>
</evidence>
<sequence length="481" mass="55434">MDVQVKKEIPTKQQTPLLDVLVSVIPEQTTPPTTTTEAQSDPSTTVLRRLQSWKTKLQSWHPKFLSKAVSEFVKPRLERTVHDMEKSRSYLDHDKHHDLYDALLNSISLDEQISRGYLDPNKVLKWKRSDDEDHDPPLDSTKEKKKKSREDVELSKKSSTSKESFKEVAMKAEESSFIDVLSDADQPQDDIDLKKYTSNEMPKVLSQAWDKFFEIQHAQPEDTHELLRKLLEDLQIIRCSDGKFQNLFEPFFDDEESISPKNDPHYFNAEFNLIESLLNRDTLIDSSPKFDYFLEEFFGKLAHIDPIPLGIEETDFDLEEEIRLVKNLLYDNSSLRPPEEINAEIADTILESLSPSPILVEDSDSQIKEIDLFLDTDDLMPPGIENEDYDSERDIYVFEELLNNDTPPLPENESSNFDHHDNPSFPRPSPEPPNVDILFDLEPDTGVLTAKIVEAISEHHVLMLKVLPTQSTLCLNIYPLL</sequence>
<reference evidence="2" key="1">
    <citation type="journal article" date="2019" name="Sci. Rep.">
        <title>Draft genome of Tanacetum cinerariifolium, the natural source of mosquito coil.</title>
        <authorList>
            <person name="Yamashiro T."/>
            <person name="Shiraishi A."/>
            <person name="Satake H."/>
            <person name="Nakayama K."/>
        </authorList>
    </citation>
    <scope>NUCLEOTIDE SEQUENCE</scope>
</reference>
<evidence type="ECO:0008006" key="3">
    <source>
        <dbReference type="Google" id="ProtNLM"/>
    </source>
</evidence>
<feature type="region of interest" description="Disordered" evidence="1">
    <location>
        <begin position="127"/>
        <end position="158"/>
    </location>
</feature>
<name>A0A6L2L6C1_TANCI</name>
<evidence type="ECO:0000256" key="1">
    <source>
        <dbReference type="SAM" id="MobiDB-lite"/>
    </source>
</evidence>
<gene>
    <name evidence="2" type="ORF">Tci_028405</name>
</gene>
<dbReference type="AlphaFoldDB" id="A0A6L2L6C1"/>
<organism evidence="2">
    <name type="scientific">Tanacetum cinerariifolium</name>
    <name type="common">Dalmatian daisy</name>
    <name type="synonym">Chrysanthemum cinerariifolium</name>
    <dbReference type="NCBI Taxonomy" id="118510"/>
    <lineage>
        <taxon>Eukaryota</taxon>
        <taxon>Viridiplantae</taxon>
        <taxon>Streptophyta</taxon>
        <taxon>Embryophyta</taxon>
        <taxon>Tracheophyta</taxon>
        <taxon>Spermatophyta</taxon>
        <taxon>Magnoliopsida</taxon>
        <taxon>eudicotyledons</taxon>
        <taxon>Gunneridae</taxon>
        <taxon>Pentapetalae</taxon>
        <taxon>asterids</taxon>
        <taxon>campanulids</taxon>
        <taxon>Asterales</taxon>
        <taxon>Asteraceae</taxon>
        <taxon>Asteroideae</taxon>
        <taxon>Anthemideae</taxon>
        <taxon>Anthemidinae</taxon>
        <taxon>Tanacetum</taxon>
    </lineage>
</organism>
<dbReference type="EMBL" id="BKCJ010003660">
    <property type="protein sequence ID" value="GEU56427.1"/>
    <property type="molecule type" value="Genomic_DNA"/>
</dbReference>
<feature type="compositionally biased region" description="Basic and acidic residues" evidence="1">
    <location>
        <begin position="127"/>
        <end position="156"/>
    </location>
</feature>
<feature type="region of interest" description="Disordered" evidence="1">
    <location>
        <begin position="404"/>
        <end position="434"/>
    </location>
</feature>
<accession>A0A6L2L6C1</accession>
<proteinExistence type="predicted"/>
<protein>
    <recommendedName>
        <fullName evidence="3">Reverse transcriptase domain-containing protein</fullName>
    </recommendedName>
</protein>
<comment type="caution">
    <text evidence="2">The sequence shown here is derived from an EMBL/GenBank/DDBJ whole genome shotgun (WGS) entry which is preliminary data.</text>
</comment>